<dbReference type="AlphaFoldDB" id="A0A418W509"/>
<name>A0A418W509_9PROT</name>
<protein>
    <submittedName>
        <fullName evidence="1">Uncharacterized protein</fullName>
    </submittedName>
</protein>
<gene>
    <name evidence="1" type="ORF">D3877_11335</name>
</gene>
<proteinExistence type="predicted"/>
<comment type="caution">
    <text evidence="1">The sequence shown here is derived from an EMBL/GenBank/DDBJ whole genome shotgun (WGS) entry which is preliminary data.</text>
</comment>
<evidence type="ECO:0000313" key="1">
    <source>
        <dbReference type="EMBL" id="RJF85034.1"/>
    </source>
</evidence>
<organism evidence="1 2">
    <name type="scientific">Azospirillum cavernae</name>
    <dbReference type="NCBI Taxonomy" id="2320860"/>
    <lineage>
        <taxon>Bacteria</taxon>
        <taxon>Pseudomonadati</taxon>
        <taxon>Pseudomonadota</taxon>
        <taxon>Alphaproteobacteria</taxon>
        <taxon>Rhodospirillales</taxon>
        <taxon>Azospirillaceae</taxon>
        <taxon>Azospirillum</taxon>
    </lineage>
</organism>
<dbReference type="EMBL" id="QYUL01000001">
    <property type="protein sequence ID" value="RJF85034.1"/>
    <property type="molecule type" value="Genomic_DNA"/>
</dbReference>
<reference evidence="1 2" key="1">
    <citation type="submission" date="2018-09" db="EMBL/GenBank/DDBJ databases">
        <authorList>
            <person name="Zhu H."/>
        </authorList>
    </citation>
    <scope>NUCLEOTIDE SEQUENCE [LARGE SCALE GENOMIC DNA]</scope>
    <source>
        <strain evidence="1 2">K2W22B-5</strain>
    </source>
</reference>
<dbReference type="Proteomes" id="UP000283458">
    <property type="component" value="Unassembled WGS sequence"/>
</dbReference>
<sequence length="132" mass="14253">MVERFGFSETDRDVAWADLTIILRAMEANPTKPFALTVAADNALHGLVLDTVGLMRFSEAVFGPGTVAVHDPFAYGTPEFDEGWANTRAAFRAAGAQEPPANYRDASNAPVGLRPMACLAQVRRMEDIRAAA</sequence>
<keyword evidence="2" id="KW-1185">Reference proteome</keyword>
<evidence type="ECO:0000313" key="2">
    <source>
        <dbReference type="Proteomes" id="UP000283458"/>
    </source>
</evidence>
<accession>A0A418W509</accession>